<evidence type="ECO:0000256" key="2">
    <source>
        <dbReference type="ARBA" id="ARBA00022737"/>
    </source>
</evidence>
<keyword evidence="7" id="KW-1133">Transmembrane helix</keyword>
<comment type="caution">
    <text evidence="10">The sequence shown here is derived from an EMBL/GenBank/DDBJ whole genome shotgun (WGS) entry which is preliminary data.</text>
</comment>
<dbReference type="PROSITE" id="PS50090">
    <property type="entry name" value="MYB_LIKE"/>
    <property type="match status" value="2"/>
</dbReference>
<sequence length="339" mass="38485">MGRSPCCDEVGLKKGPWTPEEDKKLVEHIQQHGHGSWRSLPKKAGLNRCGKSCRLRWTNYLRPDIKRGHFSTDEEKMIIQLHSVLGNKYIYIYIFMILLLINIYNNNNNIIIIIIIVGCRWSMISKGLPGRTDNEIKNYWNTHLKKKLLLMGIDPVTHRQRTDLDFILNHLTNIDHLFANNPIGNLATINNIPCNNNNTLRLLQADALHLVRLQLLQSLIQAMATTTTTMMSTTTTTHCSGDNPRSYNSSDIIDRLDISQAKLSLPNLSLDQDYFSPITPPPPLSDSNFPNFPNCINDQEPNIVSTLARADHDDSTGGINLGEYADDDQNMLSWKDILE</sequence>
<protein>
    <submittedName>
        <fullName evidence="10">Uncharacterized protein</fullName>
    </submittedName>
</protein>
<evidence type="ECO:0000256" key="7">
    <source>
        <dbReference type="SAM" id="Phobius"/>
    </source>
</evidence>
<feature type="domain" description="Myb-like" evidence="8">
    <location>
        <begin position="62"/>
        <end position="144"/>
    </location>
</feature>
<dbReference type="PANTHER" id="PTHR10641">
    <property type="entry name" value="MYB FAMILY TRANSCRIPTION FACTOR"/>
    <property type="match status" value="1"/>
</dbReference>
<dbReference type="InterPro" id="IPR001005">
    <property type="entry name" value="SANT/Myb"/>
</dbReference>
<evidence type="ECO:0000259" key="9">
    <source>
        <dbReference type="PROSITE" id="PS51294"/>
    </source>
</evidence>
<dbReference type="EMBL" id="JACMSC010000007">
    <property type="protein sequence ID" value="KAG6515745.1"/>
    <property type="molecule type" value="Genomic_DNA"/>
</dbReference>
<evidence type="ECO:0000313" key="11">
    <source>
        <dbReference type="Proteomes" id="UP000734854"/>
    </source>
</evidence>
<feature type="domain" description="Myb-like" evidence="8">
    <location>
        <begin position="9"/>
        <end position="61"/>
    </location>
</feature>
<keyword evidence="11" id="KW-1185">Reference proteome</keyword>
<evidence type="ECO:0000259" key="8">
    <source>
        <dbReference type="PROSITE" id="PS50090"/>
    </source>
</evidence>
<dbReference type="SUPFAM" id="SSF46689">
    <property type="entry name" value="Homeodomain-like"/>
    <property type="match status" value="2"/>
</dbReference>
<dbReference type="Proteomes" id="UP000734854">
    <property type="component" value="Unassembled WGS sequence"/>
</dbReference>
<organism evidence="10 11">
    <name type="scientific">Zingiber officinale</name>
    <name type="common">Ginger</name>
    <name type="synonym">Amomum zingiber</name>
    <dbReference type="NCBI Taxonomy" id="94328"/>
    <lineage>
        <taxon>Eukaryota</taxon>
        <taxon>Viridiplantae</taxon>
        <taxon>Streptophyta</taxon>
        <taxon>Embryophyta</taxon>
        <taxon>Tracheophyta</taxon>
        <taxon>Spermatophyta</taxon>
        <taxon>Magnoliopsida</taxon>
        <taxon>Liliopsida</taxon>
        <taxon>Zingiberales</taxon>
        <taxon>Zingiberaceae</taxon>
        <taxon>Zingiber</taxon>
    </lineage>
</organism>
<name>A0A8J5L7A1_ZINOF</name>
<dbReference type="PROSITE" id="PS51294">
    <property type="entry name" value="HTH_MYB"/>
    <property type="match status" value="2"/>
</dbReference>
<accession>A0A8J5L7A1</accession>
<dbReference type="SMART" id="SM00717">
    <property type="entry name" value="SANT"/>
    <property type="match status" value="2"/>
</dbReference>
<keyword evidence="7" id="KW-0812">Transmembrane</keyword>
<keyword evidence="2" id="KW-0677">Repeat</keyword>
<keyword evidence="6" id="KW-0539">Nucleus</keyword>
<feature type="domain" description="HTH myb-type" evidence="9">
    <location>
        <begin position="9"/>
        <end position="65"/>
    </location>
</feature>
<evidence type="ECO:0000256" key="5">
    <source>
        <dbReference type="ARBA" id="ARBA00023163"/>
    </source>
</evidence>
<evidence type="ECO:0000256" key="3">
    <source>
        <dbReference type="ARBA" id="ARBA00023015"/>
    </source>
</evidence>
<evidence type="ECO:0000256" key="4">
    <source>
        <dbReference type="ARBA" id="ARBA00023125"/>
    </source>
</evidence>
<dbReference type="GO" id="GO:0005634">
    <property type="term" value="C:nucleus"/>
    <property type="evidence" value="ECO:0007669"/>
    <property type="project" value="UniProtKB-SubCell"/>
</dbReference>
<dbReference type="GO" id="GO:0003677">
    <property type="term" value="F:DNA binding"/>
    <property type="evidence" value="ECO:0007669"/>
    <property type="project" value="UniProtKB-KW"/>
</dbReference>
<feature type="transmembrane region" description="Helical" evidence="7">
    <location>
        <begin position="85"/>
        <end position="104"/>
    </location>
</feature>
<dbReference type="FunFam" id="1.10.10.60:FF:000001">
    <property type="entry name" value="MYB-related transcription factor"/>
    <property type="match status" value="1"/>
</dbReference>
<dbReference type="CDD" id="cd00167">
    <property type="entry name" value="SANT"/>
    <property type="match status" value="2"/>
</dbReference>
<feature type="transmembrane region" description="Helical" evidence="7">
    <location>
        <begin position="110"/>
        <end position="128"/>
    </location>
</feature>
<proteinExistence type="predicted"/>
<dbReference type="Gene3D" id="1.10.10.60">
    <property type="entry name" value="Homeodomain-like"/>
    <property type="match status" value="2"/>
</dbReference>
<reference evidence="10 11" key="1">
    <citation type="submission" date="2020-08" db="EMBL/GenBank/DDBJ databases">
        <title>Plant Genome Project.</title>
        <authorList>
            <person name="Zhang R.-G."/>
        </authorList>
    </citation>
    <scope>NUCLEOTIDE SEQUENCE [LARGE SCALE GENOMIC DNA]</scope>
    <source>
        <tissue evidence="10">Rhizome</tissue>
    </source>
</reference>
<dbReference type="AlphaFoldDB" id="A0A8J5L7A1"/>
<keyword evidence="4" id="KW-0238">DNA-binding</keyword>
<dbReference type="Pfam" id="PF00249">
    <property type="entry name" value="Myb_DNA-binding"/>
    <property type="match status" value="2"/>
</dbReference>
<evidence type="ECO:0000256" key="6">
    <source>
        <dbReference type="ARBA" id="ARBA00023242"/>
    </source>
</evidence>
<gene>
    <name evidence="10" type="ORF">ZIOFF_026174</name>
</gene>
<keyword evidence="7" id="KW-0472">Membrane</keyword>
<dbReference type="InterPro" id="IPR009057">
    <property type="entry name" value="Homeodomain-like_sf"/>
</dbReference>
<dbReference type="InterPro" id="IPR017930">
    <property type="entry name" value="Myb_dom"/>
</dbReference>
<keyword evidence="3" id="KW-0805">Transcription regulation</keyword>
<feature type="domain" description="HTH myb-type" evidence="9">
    <location>
        <begin position="120"/>
        <end position="148"/>
    </location>
</feature>
<evidence type="ECO:0000256" key="1">
    <source>
        <dbReference type="ARBA" id="ARBA00004123"/>
    </source>
</evidence>
<dbReference type="InterPro" id="IPR015495">
    <property type="entry name" value="Myb_TF_plants"/>
</dbReference>
<comment type="subcellular location">
    <subcellularLocation>
        <location evidence="1">Nucleus</location>
    </subcellularLocation>
</comment>
<dbReference type="PANTHER" id="PTHR10641:SF1387">
    <property type="entry name" value="OS08G0486300 PROTEIN"/>
    <property type="match status" value="1"/>
</dbReference>
<evidence type="ECO:0000313" key="10">
    <source>
        <dbReference type="EMBL" id="KAG6515745.1"/>
    </source>
</evidence>
<keyword evidence="5" id="KW-0804">Transcription</keyword>